<evidence type="ECO:0000313" key="1">
    <source>
        <dbReference type="EMBL" id="TWF80318.1"/>
    </source>
</evidence>
<proteinExistence type="predicted"/>
<accession>A0A561SZM7</accession>
<dbReference type="EMBL" id="VIWU01000001">
    <property type="protein sequence ID" value="TWF80318.1"/>
    <property type="molecule type" value="Genomic_DNA"/>
</dbReference>
<reference evidence="1 2" key="1">
    <citation type="submission" date="2019-06" db="EMBL/GenBank/DDBJ databases">
        <title>Sequencing the genomes of 1000 actinobacteria strains.</title>
        <authorList>
            <person name="Klenk H.-P."/>
        </authorList>
    </citation>
    <scope>NUCLEOTIDE SEQUENCE [LARGE SCALE GENOMIC DNA]</scope>
    <source>
        <strain evidence="1 2">DSM 45671</strain>
    </source>
</reference>
<protein>
    <submittedName>
        <fullName evidence="1">Uncharacterized protein</fullName>
    </submittedName>
</protein>
<dbReference type="AlphaFoldDB" id="A0A561SZM7"/>
<dbReference type="Proteomes" id="UP000321261">
    <property type="component" value="Unassembled WGS sequence"/>
</dbReference>
<sequence length="50" mass="5701">MPMTIGLDVARAWMRNHTNAGVEAVVVKHLAHTYRLGEGRPWLKIRTSCR</sequence>
<name>A0A561SZM7_9PSEU</name>
<keyword evidence="2" id="KW-1185">Reference proteome</keyword>
<gene>
    <name evidence="1" type="ORF">FHX44_116261</name>
</gene>
<comment type="caution">
    <text evidence="1">The sequence shown here is derived from an EMBL/GenBank/DDBJ whole genome shotgun (WGS) entry which is preliminary data.</text>
</comment>
<evidence type="ECO:0000313" key="2">
    <source>
        <dbReference type="Proteomes" id="UP000321261"/>
    </source>
</evidence>
<organism evidence="1 2">
    <name type="scientific">Pseudonocardia hierapolitana</name>
    <dbReference type="NCBI Taxonomy" id="1128676"/>
    <lineage>
        <taxon>Bacteria</taxon>
        <taxon>Bacillati</taxon>
        <taxon>Actinomycetota</taxon>
        <taxon>Actinomycetes</taxon>
        <taxon>Pseudonocardiales</taxon>
        <taxon>Pseudonocardiaceae</taxon>
        <taxon>Pseudonocardia</taxon>
    </lineage>
</organism>